<evidence type="ECO:0000313" key="3">
    <source>
        <dbReference type="Proteomes" id="UP000253141"/>
    </source>
</evidence>
<evidence type="ECO:0000256" key="1">
    <source>
        <dbReference type="SAM" id="SignalP"/>
    </source>
</evidence>
<comment type="caution">
    <text evidence="2">The sequence shown here is derived from an EMBL/GenBank/DDBJ whole genome shotgun (WGS) entry which is preliminary data.</text>
</comment>
<protein>
    <submittedName>
        <fullName evidence="2">Uncharacterized protein</fullName>
    </submittedName>
</protein>
<evidence type="ECO:0000313" key="2">
    <source>
        <dbReference type="EMBL" id="RDB03805.1"/>
    </source>
</evidence>
<reference evidence="2 3" key="1">
    <citation type="submission" date="2018-07" db="EMBL/GenBank/DDBJ databases">
        <title>Genome analysis of Runella aurantiaca.</title>
        <authorList>
            <person name="Yang X."/>
        </authorList>
    </citation>
    <scope>NUCLEOTIDE SEQUENCE [LARGE SCALE GENOMIC DNA]</scope>
    <source>
        <strain evidence="2 3">YX9</strain>
    </source>
</reference>
<sequence>MIKLFKSLLPLCILLLSGYVQHHGGAFYELISPSAVKNKQYLVSKPVLFNKQNRITDIEEKENEIISFKKYSASSNNIHTPFYNQIPEHFFQYTPIYLFFIKQFSYYPSCKSLYLIFEVMQI</sequence>
<proteinExistence type="predicted"/>
<dbReference type="Proteomes" id="UP000253141">
    <property type="component" value="Unassembled WGS sequence"/>
</dbReference>
<name>A0A369I6E2_9BACT</name>
<accession>A0A369I6E2</accession>
<organism evidence="2 3">
    <name type="scientific">Runella aurantiaca</name>
    <dbReference type="NCBI Taxonomy" id="2282308"/>
    <lineage>
        <taxon>Bacteria</taxon>
        <taxon>Pseudomonadati</taxon>
        <taxon>Bacteroidota</taxon>
        <taxon>Cytophagia</taxon>
        <taxon>Cytophagales</taxon>
        <taxon>Spirosomataceae</taxon>
        <taxon>Runella</taxon>
    </lineage>
</organism>
<dbReference type="AlphaFoldDB" id="A0A369I6E2"/>
<keyword evidence="1" id="KW-0732">Signal</keyword>
<keyword evidence="3" id="KW-1185">Reference proteome</keyword>
<feature type="signal peptide" evidence="1">
    <location>
        <begin position="1"/>
        <end position="22"/>
    </location>
</feature>
<feature type="chain" id="PRO_5016670246" evidence="1">
    <location>
        <begin position="23"/>
        <end position="122"/>
    </location>
</feature>
<gene>
    <name evidence="2" type="ORF">DVG78_22255</name>
</gene>
<dbReference type="EMBL" id="QPIW01000023">
    <property type="protein sequence ID" value="RDB03805.1"/>
    <property type="molecule type" value="Genomic_DNA"/>
</dbReference>